<feature type="transmembrane region" description="Helical" evidence="1">
    <location>
        <begin position="43"/>
        <end position="63"/>
    </location>
</feature>
<accession>A0A0D0JJM0</accession>
<proteinExistence type="predicted"/>
<dbReference type="Proteomes" id="UP000032068">
    <property type="component" value="Unassembled WGS sequence"/>
</dbReference>
<feature type="transmembrane region" description="Helical" evidence="1">
    <location>
        <begin position="20"/>
        <end position="37"/>
    </location>
</feature>
<evidence type="ECO:0000313" key="2">
    <source>
        <dbReference type="EMBL" id="KIQ06403.1"/>
    </source>
</evidence>
<dbReference type="AlphaFoldDB" id="A0A0D0JJM0"/>
<organism evidence="2 3">
    <name type="scientific">Pseudomonas fulva</name>
    <dbReference type="NCBI Taxonomy" id="47880"/>
    <lineage>
        <taxon>Bacteria</taxon>
        <taxon>Pseudomonadati</taxon>
        <taxon>Pseudomonadota</taxon>
        <taxon>Gammaproteobacteria</taxon>
        <taxon>Pseudomonadales</taxon>
        <taxon>Pseudomonadaceae</taxon>
        <taxon>Pseudomonas</taxon>
    </lineage>
</organism>
<protein>
    <submittedName>
        <fullName evidence="2">Uncharacterized protein</fullName>
    </submittedName>
</protein>
<dbReference type="RefSeq" id="WP_042552008.1">
    <property type="nucleotide sequence ID" value="NZ_JXQW01000002.1"/>
</dbReference>
<evidence type="ECO:0000313" key="3">
    <source>
        <dbReference type="Proteomes" id="UP000032068"/>
    </source>
</evidence>
<comment type="caution">
    <text evidence="2">The sequence shown here is derived from an EMBL/GenBank/DDBJ whole genome shotgun (WGS) entry which is preliminary data.</text>
</comment>
<evidence type="ECO:0000256" key="1">
    <source>
        <dbReference type="SAM" id="Phobius"/>
    </source>
</evidence>
<keyword evidence="1" id="KW-1133">Transmembrane helix</keyword>
<gene>
    <name evidence="2" type="ORF">RU08_01455</name>
</gene>
<name>A0A0D0JJM0_9PSED</name>
<dbReference type="EMBL" id="JXQW01000002">
    <property type="protein sequence ID" value="KIQ06403.1"/>
    <property type="molecule type" value="Genomic_DNA"/>
</dbReference>
<keyword evidence="1" id="KW-0812">Transmembrane</keyword>
<keyword evidence="1" id="KW-0472">Membrane</keyword>
<reference evidence="2 3" key="1">
    <citation type="submission" date="2014-12" db="EMBL/GenBank/DDBJ databases">
        <title>16Stimator: statistical estimation of ribosomal gene copy numbers from draft genome assemblies.</title>
        <authorList>
            <person name="Perisin M.A."/>
            <person name="Vetter M."/>
            <person name="Gilbert J.A."/>
            <person name="Bergelson J."/>
        </authorList>
    </citation>
    <scope>NUCLEOTIDE SEQUENCE [LARGE SCALE GENOMIC DNA]</scope>
    <source>
        <strain evidence="2 3">MEJ086</strain>
    </source>
</reference>
<sequence>MKSFTPLDIERRSFTGTRLGFFLLLAVVLGLSLYALFGIAFNLWLAGFLLLPNGLLIYLAVFAKDATLRKTSETLRQLGQTFG</sequence>